<organism evidence="1 2">
    <name type="scientific">Amycolatopsis carbonis</name>
    <dbReference type="NCBI Taxonomy" id="715471"/>
    <lineage>
        <taxon>Bacteria</taxon>
        <taxon>Bacillati</taxon>
        <taxon>Actinomycetota</taxon>
        <taxon>Actinomycetes</taxon>
        <taxon>Pseudonocardiales</taxon>
        <taxon>Pseudonocardiaceae</taxon>
        <taxon>Amycolatopsis</taxon>
    </lineage>
</organism>
<protein>
    <recommendedName>
        <fullName evidence="3">MFS transporter</fullName>
    </recommendedName>
</protein>
<evidence type="ECO:0008006" key="3">
    <source>
        <dbReference type="Google" id="ProtNLM"/>
    </source>
</evidence>
<dbReference type="KEGG" id="acab:QRX50_35400"/>
<name>A0A9Y2IRU1_9PSEU</name>
<dbReference type="Proteomes" id="UP001236014">
    <property type="component" value="Chromosome"/>
</dbReference>
<keyword evidence="2" id="KW-1185">Reference proteome</keyword>
<evidence type="ECO:0000313" key="2">
    <source>
        <dbReference type="Proteomes" id="UP001236014"/>
    </source>
</evidence>
<gene>
    <name evidence="1" type="ORF">QRX50_35400</name>
</gene>
<reference evidence="1 2" key="1">
    <citation type="submission" date="2023-06" db="EMBL/GenBank/DDBJ databases">
        <authorList>
            <person name="Oyuntsetseg B."/>
            <person name="Kim S.B."/>
        </authorList>
    </citation>
    <scope>NUCLEOTIDE SEQUENCE [LARGE SCALE GENOMIC DNA]</scope>
    <source>
        <strain evidence="1 2">2-15</strain>
    </source>
</reference>
<evidence type="ECO:0000313" key="1">
    <source>
        <dbReference type="EMBL" id="WIX84256.1"/>
    </source>
</evidence>
<dbReference type="EMBL" id="CP127294">
    <property type="protein sequence ID" value="WIX84256.1"/>
    <property type="molecule type" value="Genomic_DNA"/>
</dbReference>
<dbReference type="RefSeq" id="WP_285974782.1">
    <property type="nucleotide sequence ID" value="NZ_CP127294.1"/>
</dbReference>
<dbReference type="AlphaFoldDB" id="A0A9Y2IRU1"/>
<sequence>MPRALYALAASTFAIGTTEFVIVGLIPGVARDLHVSLTPCFQLLGPSLLDDPEQDHVRGALQRQPAGPVPQVTGPVLGDDLVAISGRSGEVLLHHLLDGCGAMPLVSSTCPKAGVPLSWRRSPTRLRTSMPLYIRSWIAWGIVGRDTPSAVARVISSLIFAPGSSLPLTTAASSCSAT</sequence>
<accession>A0A9Y2IRU1</accession>
<proteinExistence type="predicted"/>